<feature type="compositionally biased region" description="Low complexity" evidence="3">
    <location>
        <begin position="261"/>
        <end position="280"/>
    </location>
</feature>
<feature type="region of interest" description="Disordered" evidence="3">
    <location>
        <begin position="435"/>
        <end position="466"/>
    </location>
</feature>
<feature type="region of interest" description="Disordered" evidence="3">
    <location>
        <begin position="46"/>
        <end position="168"/>
    </location>
</feature>
<feature type="compositionally biased region" description="Gly residues" evidence="3">
    <location>
        <begin position="71"/>
        <end position="91"/>
    </location>
</feature>
<dbReference type="InterPro" id="IPR001452">
    <property type="entry name" value="SH3_domain"/>
</dbReference>
<evidence type="ECO:0000313" key="6">
    <source>
        <dbReference type="Proteomes" id="UP000268162"/>
    </source>
</evidence>
<dbReference type="Gene3D" id="2.30.30.40">
    <property type="entry name" value="SH3 Domains"/>
    <property type="match status" value="1"/>
</dbReference>
<dbReference type="OrthoDB" id="10255964at2759"/>
<sequence length="466" mass="47192">MDREYNDHIVSQIWESVNLLYRLGRIPESRYQVLVKALPPRPHNFQRPWNPFSRQSASGDHPGPVPFGPGPAFGPGGGGGMAGGGMGGPGGFVFPDQMGPGLGPGLRRSHTAGPGASYNRQQRPLDPTSPGGPPPFGGGAPGAGPGPGPVPPHGGGMPGGARMGNSLPFLPNGDVPAFVRATHPTPKDFGGALQLVPGDIVEVIHTDHSPWWFGSLRGMEGLFPAMYTEVYTGGGPADDPLAHSFNGMNMGSGGPADYNNPPGSAAPGSRRPRPYRSGTSPMPPGSGGAPYNPSDPMMASGAPGMGPASMSPHPSGPPGGFDPAHDPTGSFGGPSFGPGMDGGEPGVPPMSGPGGHFHRASFDGRQGPPRPMSSRPDMAGGGFGPRPPHPSGGPGSEGGYFKGPPGHMGGGGYGYGPDMDPSMGGGVYGGYMGGPPRGGGPNMRRNSFNPEMMGQRPGRRPTPGAM</sequence>
<keyword evidence="6" id="KW-1185">Reference proteome</keyword>
<gene>
    <name evidence="5" type="ORF">BJ085DRAFT_37107</name>
</gene>
<organism evidence="5 6">
    <name type="scientific">Dimargaris cristalligena</name>
    <dbReference type="NCBI Taxonomy" id="215637"/>
    <lineage>
        <taxon>Eukaryota</taxon>
        <taxon>Fungi</taxon>
        <taxon>Fungi incertae sedis</taxon>
        <taxon>Zoopagomycota</taxon>
        <taxon>Kickxellomycotina</taxon>
        <taxon>Dimargaritomycetes</taxon>
        <taxon>Dimargaritales</taxon>
        <taxon>Dimargaritaceae</taxon>
        <taxon>Dimargaris</taxon>
    </lineage>
</organism>
<evidence type="ECO:0000256" key="1">
    <source>
        <dbReference type="ARBA" id="ARBA00022443"/>
    </source>
</evidence>
<dbReference type="PROSITE" id="PS50002">
    <property type="entry name" value="SH3"/>
    <property type="match status" value="1"/>
</dbReference>
<feature type="region of interest" description="Disordered" evidence="3">
    <location>
        <begin position="242"/>
        <end position="405"/>
    </location>
</feature>
<dbReference type="Pfam" id="PF14604">
    <property type="entry name" value="SH3_9"/>
    <property type="match status" value="1"/>
</dbReference>
<dbReference type="InterPro" id="IPR036028">
    <property type="entry name" value="SH3-like_dom_sf"/>
</dbReference>
<evidence type="ECO:0000259" key="4">
    <source>
        <dbReference type="PROSITE" id="PS50002"/>
    </source>
</evidence>
<accession>A0A4Q0A0M3</accession>
<dbReference type="SUPFAM" id="SSF50044">
    <property type="entry name" value="SH3-domain"/>
    <property type="match status" value="1"/>
</dbReference>
<feature type="compositionally biased region" description="Gly residues" evidence="3">
    <location>
        <begin position="392"/>
        <end position="405"/>
    </location>
</feature>
<dbReference type="AlphaFoldDB" id="A0A4Q0A0M3"/>
<reference evidence="6" key="1">
    <citation type="journal article" date="2018" name="Nat. Microbiol.">
        <title>Leveraging single-cell genomics to expand the fungal tree of life.</title>
        <authorList>
            <person name="Ahrendt S.R."/>
            <person name="Quandt C.A."/>
            <person name="Ciobanu D."/>
            <person name="Clum A."/>
            <person name="Salamov A."/>
            <person name="Andreopoulos B."/>
            <person name="Cheng J.F."/>
            <person name="Woyke T."/>
            <person name="Pelin A."/>
            <person name="Henrissat B."/>
            <person name="Reynolds N.K."/>
            <person name="Benny G.L."/>
            <person name="Smith M.E."/>
            <person name="James T.Y."/>
            <person name="Grigoriev I.V."/>
        </authorList>
    </citation>
    <scope>NUCLEOTIDE SEQUENCE [LARGE SCALE GENOMIC DNA]</scope>
    <source>
        <strain evidence="6">RSA 468</strain>
    </source>
</reference>
<proteinExistence type="predicted"/>
<protein>
    <recommendedName>
        <fullName evidence="4">SH3 domain-containing protein</fullName>
    </recommendedName>
</protein>
<feature type="domain" description="SH3" evidence="4">
    <location>
        <begin position="174"/>
        <end position="233"/>
    </location>
</feature>
<dbReference type="EMBL" id="ML002326">
    <property type="protein sequence ID" value="RKP38822.1"/>
    <property type="molecule type" value="Genomic_DNA"/>
</dbReference>
<keyword evidence="1 2" id="KW-0728">SH3 domain</keyword>
<feature type="compositionally biased region" description="Gly residues" evidence="3">
    <location>
        <begin position="330"/>
        <end position="345"/>
    </location>
</feature>
<evidence type="ECO:0000256" key="3">
    <source>
        <dbReference type="SAM" id="MobiDB-lite"/>
    </source>
</evidence>
<evidence type="ECO:0000256" key="2">
    <source>
        <dbReference type="PROSITE-ProRule" id="PRU00192"/>
    </source>
</evidence>
<feature type="compositionally biased region" description="Gly residues" evidence="3">
    <location>
        <begin position="153"/>
        <end position="162"/>
    </location>
</feature>
<dbReference type="SMART" id="SM00326">
    <property type="entry name" value="SH3"/>
    <property type="match status" value="1"/>
</dbReference>
<dbReference type="Proteomes" id="UP000268162">
    <property type="component" value="Unassembled WGS sequence"/>
</dbReference>
<name>A0A4Q0A0M3_9FUNG</name>
<evidence type="ECO:0000313" key="5">
    <source>
        <dbReference type="EMBL" id="RKP38822.1"/>
    </source>
</evidence>